<dbReference type="Proteomes" id="UP000249616">
    <property type="component" value="Chromosome"/>
</dbReference>
<dbReference type="KEGG" id="scad:DN051_19485"/>
<dbReference type="AlphaFoldDB" id="A0A2Z4J0G2"/>
<evidence type="ECO:0000256" key="1">
    <source>
        <dbReference type="SAM" id="MobiDB-lite"/>
    </source>
</evidence>
<proteinExistence type="predicted"/>
<keyword evidence="2" id="KW-1133">Transmembrane helix</keyword>
<feature type="compositionally biased region" description="Basic and acidic residues" evidence="1">
    <location>
        <begin position="1"/>
        <end position="19"/>
    </location>
</feature>
<name>A0A2Z4J0G2_9ACTN</name>
<gene>
    <name evidence="3" type="ORF">DN051_19485</name>
</gene>
<organism evidence="3 4">
    <name type="scientific">Streptomyces cadmiisoli</name>
    <dbReference type="NCBI Taxonomy" id="2184053"/>
    <lineage>
        <taxon>Bacteria</taxon>
        <taxon>Bacillati</taxon>
        <taxon>Actinomycetota</taxon>
        <taxon>Actinomycetes</taxon>
        <taxon>Kitasatosporales</taxon>
        <taxon>Streptomycetaceae</taxon>
        <taxon>Streptomyces</taxon>
        <taxon>Streptomyces aurantiacus group</taxon>
    </lineage>
</organism>
<reference evidence="3 4" key="1">
    <citation type="journal article" date="2019" name="Int. J. Syst. Evol. Microbiol.">
        <title>Streptomyces cadmiisoli sp. nov., a novel actinomycete isolated from cadmium-contaminated soil.</title>
        <authorList>
            <person name="Li K."/>
            <person name="Tang X."/>
            <person name="Zhao J."/>
            <person name="Guo Y."/>
            <person name="Tang Y."/>
            <person name="Gao J."/>
        </authorList>
    </citation>
    <scope>NUCLEOTIDE SEQUENCE [LARGE SCALE GENOMIC DNA]</scope>
    <source>
        <strain evidence="3 4">ZFG47</strain>
    </source>
</reference>
<dbReference type="EMBL" id="CP030073">
    <property type="protein sequence ID" value="AWW38569.1"/>
    <property type="molecule type" value="Genomic_DNA"/>
</dbReference>
<protein>
    <submittedName>
        <fullName evidence="3">Uncharacterized protein</fullName>
    </submittedName>
</protein>
<keyword evidence="4" id="KW-1185">Reference proteome</keyword>
<keyword evidence="2" id="KW-0812">Transmembrane</keyword>
<sequence length="154" mass="15502">MDRVVVSRDRGAVSTDRVRAVGPLVMPYGAAAVADAKAPSPDDSPSGSASAGEPTRAGSRAGEGRQRPGRIEPPSDEATAPTGNRRPADDVPEPPSPSGDPTAREPGTVQEAAPDSGRPGGPVVTTLPLGSGLVLIGLGLGLTFVALRVRRGPE</sequence>
<feature type="compositionally biased region" description="Low complexity" evidence="1">
    <location>
        <begin position="29"/>
        <end position="52"/>
    </location>
</feature>
<evidence type="ECO:0000313" key="3">
    <source>
        <dbReference type="EMBL" id="AWW38569.1"/>
    </source>
</evidence>
<feature type="region of interest" description="Disordered" evidence="1">
    <location>
        <begin position="1"/>
        <end position="128"/>
    </location>
</feature>
<keyword evidence="2" id="KW-0472">Membrane</keyword>
<evidence type="ECO:0000256" key="2">
    <source>
        <dbReference type="SAM" id="Phobius"/>
    </source>
</evidence>
<evidence type="ECO:0000313" key="4">
    <source>
        <dbReference type="Proteomes" id="UP000249616"/>
    </source>
</evidence>
<dbReference type="RefSeq" id="WP_112439174.1">
    <property type="nucleotide sequence ID" value="NZ_CP030073.1"/>
</dbReference>
<accession>A0A2Z4J0G2</accession>
<feature type="transmembrane region" description="Helical" evidence="2">
    <location>
        <begin position="127"/>
        <end position="147"/>
    </location>
</feature>